<evidence type="ECO:0000313" key="3">
    <source>
        <dbReference type="Proteomes" id="UP001642483"/>
    </source>
</evidence>
<comment type="caution">
    <text evidence="2">The sequence shown here is derived from an EMBL/GenBank/DDBJ whole genome shotgun (WGS) entry which is preliminary data.</text>
</comment>
<evidence type="ECO:0000313" key="2">
    <source>
        <dbReference type="EMBL" id="CAK8696686.1"/>
    </source>
</evidence>
<feature type="transmembrane region" description="Helical" evidence="1">
    <location>
        <begin position="530"/>
        <end position="550"/>
    </location>
</feature>
<evidence type="ECO:0000256" key="1">
    <source>
        <dbReference type="SAM" id="Phobius"/>
    </source>
</evidence>
<keyword evidence="3" id="KW-1185">Reference proteome</keyword>
<reference evidence="2 3" key="1">
    <citation type="submission" date="2024-02" db="EMBL/GenBank/DDBJ databases">
        <authorList>
            <person name="Daric V."/>
            <person name="Darras S."/>
        </authorList>
    </citation>
    <scope>NUCLEOTIDE SEQUENCE [LARGE SCALE GENOMIC DNA]</scope>
</reference>
<name>A0ABP0GY65_CLALP</name>
<accession>A0ABP0GY65</accession>
<sequence length="608" mass="68026">MEEFKLAIGMRGHKKYLNHLEGICNKYKSLTTDGILATADGTLSFVGEVDDFLSSQGDHDCNQLNDNILDKSVPSFSNPRRKYDIDNNNKTNCFDNYFSSFCHSLSESSSPIGKQKKICEDHLYTPLTPIDSDDSFSGSTKSYVSIARNIGNGVSPKCSTNVEFETTVDLTSSKSLKHVDEEFWNKPNSDDAFSFKYLTQHYEEDYDPIAEERFTSYSTVTSDSYFSNESLFPGSKVLPSKHKNNSPTKKVALKSNCSVSAIKILPAKKSNSSKMGTATNFVTSVSTALLHNDKNQQFSATPWNMDCPKIGIKPVNVTENLGCKKTHKNLPSSPNGTASLPFHLPEKAFQSSKITKNNAKLEGHLQKGTKNTRWPLNASTQFTDVKKTRSYKRSRVSKCSSKGSDCCKANGPLLNSLVKENDYYLRTKRPDFPTTIVNAKRMSTKNKRCDITYKTRKQNILTNSSNIKHKEPITLVERVKLGNCFIDTDILFCDHALDVTEKKPDLTKVSGDKNLASSIVRKSRVVRVRIPWIGIFTGFGIVSSCAVHLLRLRVTMSNITEVEDGQVPAVVYEQQADDPEGYLSEQLNVTEAKEERTDWCSHQITEQT</sequence>
<keyword evidence="1" id="KW-1133">Transmembrane helix</keyword>
<gene>
    <name evidence="2" type="ORF">CVLEPA_LOCUS30020</name>
</gene>
<keyword evidence="1" id="KW-0472">Membrane</keyword>
<organism evidence="2 3">
    <name type="scientific">Clavelina lepadiformis</name>
    <name type="common">Light-bulb sea squirt</name>
    <name type="synonym">Ascidia lepadiformis</name>
    <dbReference type="NCBI Taxonomy" id="159417"/>
    <lineage>
        <taxon>Eukaryota</taxon>
        <taxon>Metazoa</taxon>
        <taxon>Chordata</taxon>
        <taxon>Tunicata</taxon>
        <taxon>Ascidiacea</taxon>
        <taxon>Aplousobranchia</taxon>
        <taxon>Clavelinidae</taxon>
        <taxon>Clavelina</taxon>
    </lineage>
</organism>
<dbReference type="Proteomes" id="UP001642483">
    <property type="component" value="Unassembled WGS sequence"/>
</dbReference>
<proteinExistence type="predicted"/>
<protein>
    <submittedName>
        <fullName evidence="2">Uncharacterized protein</fullName>
    </submittedName>
</protein>
<keyword evidence="1" id="KW-0812">Transmembrane</keyword>
<dbReference type="EMBL" id="CAWYQH010000163">
    <property type="protein sequence ID" value="CAK8696686.1"/>
    <property type="molecule type" value="Genomic_DNA"/>
</dbReference>